<sequence length="778" mass="78665">MSITFNDPLFSSQWYLVNTGQRGGTSRLDINVKSAWDKYTGKGVIVAVNDDGMDLTHPDLVGNLLTNLAYDSGRDTVGQGFVGAANSHGTVVGSIVGMVANDGIGGVGVAYEAKIVPGLAFGAAGTNTANLFLANLAAGAGVSVNSWGLDPAFAENFGASGSLSDQAWGAALLRAASEARGGKGMVIEVSGGNERGNNADAAMSNFTGNKLTIAVGAITETGAPTPYSTPGASLLVTAPGGVSSGDQSLNEGFGISSADVQGTAGYNTTAGAAGDYAYQNQGTSYSGPMVGGAAALMLQANPTLGFRDISTILALTARKVDATNASWFQTHASDWNLGGMHFSRDFGYGLMDVSAAVQLAESWTLPAGTVANWQNAEGVSATASAAIPDISPAGLTVTASVASNVRIERMEFDLNLTATNPSQLSATITSPSGTTVTLFDQPLTRNLVSGVPDMSTPEPSWPSTFTIGSTAFLGEPSSGTWTLKLTDKVAGEVATYNSLTVRAWGSAITADSQYVLTDEFSVANTTLTDSSGTDTLNAAAVTGAVRLDLIAGDQSTVGAGQFAIASGSVIENAIGGLGNDTLIGNAANNVLRGNAGNDTIDGSTGIDTVVFGSGRTNYALTKTGSGFTVLAISGTDGTDTISGVERLQFSDAKLALDLDGNAGKTAKLLGVVFSPASVSNKQFVGIGLSLLDGGMAYPDLMGAALRAAGATSNSAVVNLLWNNLFGSAPTSEQAKPFVDLLDNGTLGAGALGVAAAELQLNQSNINLVGLQQTGIEYA</sequence>
<evidence type="ECO:0000256" key="7">
    <source>
        <dbReference type="PIRSR" id="PIRSR615500-1"/>
    </source>
</evidence>
<feature type="active site" description="Charge relay system" evidence="7 8">
    <location>
        <position position="88"/>
    </location>
</feature>
<dbReference type="InterPro" id="IPR000209">
    <property type="entry name" value="Peptidase_S8/S53_dom"/>
</dbReference>
<dbReference type="PRINTS" id="PR00723">
    <property type="entry name" value="SUBTILISIN"/>
</dbReference>
<evidence type="ECO:0000256" key="4">
    <source>
        <dbReference type="ARBA" id="ARBA00022801"/>
    </source>
</evidence>
<dbReference type="GO" id="GO:0005615">
    <property type="term" value="C:extracellular space"/>
    <property type="evidence" value="ECO:0007669"/>
    <property type="project" value="InterPro"/>
</dbReference>
<evidence type="ECO:0000256" key="6">
    <source>
        <dbReference type="ARBA" id="ARBA00022837"/>
    </source>
</evidence>
<gene>
    <name evidence="10" type="primary">prcA</name>
    <name evidence="10" type="ORF">AW06_001644</name>
</gene>
<keyword evidence="2 8" id="KW-0645">Protease</keyword>
<dbReference type="PANTHER" id="PTHR42884">
    <property type="entry name" value="PROPROTEIN CONVERTASE SUBTILISIN/KEXIN-RELATED"/>
    <property type="match status" value="1"/>
</dbReference>
<name>A0A080M9U8_9PROT</name>
<comment type="caution">
    <text evidence="10">The sequence shown here is derived from an EMBL/GenBank/DDBJ whole genome shotgun (WGS) entry which is preliminary data.</text>
</comment>
<dbReference type="Proteomes" id="UP000021315">
    <property type="component" value="Unassembled WGS sequence"/>
</dbReference>
<dbReference type="AlphaFoldDB" id="A0A080M9U8"/>
<dbReference type="InterPro" id="IPR034182">
    <property type="entry name" value="Kexin/furin"/>
</dbReference>
<organism evidence="10 11">
    <name type="scientific">Candidatus Accumulibacter cognatus</name>
    <dbReference type="NCBI Taxonomy" id="2954383"/>
    <lineage>
        <taxon>Bacteria</taxon>
        <taxon>Pseudomonadati</taxon>
        <taxon>Pseudomonadota</taxon>
        <taxon>Betaproteobacteria</taxon>
        <taxon>Candidatus Accumulibacter</taxon>
    </lineage>
</organism>
<proteinExistence type="inferred from homology"/>
<keyword evidence="6" id="KW-0106">Calcium</keyword>
<feature type="active site" description="Charge relay system" evidence="7 8">
    <location>
        <position position="50"/>
    </location>
</feature>
<dbReference type="InterPro" id="IPR001343">
    <property type="entry name" value="Hemolysn_Ca-bd"/>
</dbReference>
<dbReference type="PANTHER" id="PTHR42884:SF14">
    <property type="entry name" value="NEUROENDOCRINE CONVERTASE 1"/>
    <property type="match status" value="1"/>
</dbReference>
<dbReference type="EMBL" id="JDST02000031">
    <property type="protein sequence ID" value="KFB77230.1"/>
    <property type="molecule type" value="Genomic_DNA"/>
</dbReference>
<evidence type="ECO:0000256" key="2">
    <source>
        <dbReference type="ARBA" id="ARBA00022670"/>
    </source>
</evidence>
<evidence type="ECO:0000259" key="9">
    <source>
        <dbReference type="PROSITE" id="PS51829"/>
    </source>
</evidence>
<dbReference type="Pfam" id="PF00353">
    <property type="entry name" value="HemolysinCabind"/>
    <property type="match status" value="1"/>
</dbReference>
<dbReference type="EC" id="3.4.21.-" evidence="10"/>
<dbReference type="GO" id="GO:0012505">
    <property type="term" value="C:endomembrane system"/>
    <property type="evidence" value="ECO:0007669"/>
    <property type="project" value="UniProtKB-ARBA"/>
</dbReference>
<dbReference type="GO" id="GO:0005737">
    <property type="term" value="C:cytoplasm"/>
    <property type="evidence" value="ECO:0007669"/>
    <property type="project" value="UniProtKB-ARBA"/>
</dbReference>
<dbReference type="InterPro" id="IPR036852">
    <property type="entry name" value="Peptidase_S8/S53_dom_sf"/>
</dbReference>
<dbReference type="GO" id="GO:0016485">
    <property type="term" value="P:protein processing"/>
    <property type="evidence" value="ECO:0007669"/>
    <property type="project" value="TreeGrafter"/>
</dbReference>
<keyword evidence="3" id="KW-0732">Signal</keyword>
<comment type="similarity">
    <text evidence="1">Belongs to the peptidase S8 family. Furin subfamily.</text>
</comment>
<dbReference type="InterPro" id="IPR008979">
    <property type="entry name" value="Galactose-bd-like_sf"/>
</dbReference>
<evidence type="ECO:0000313" key="10">
    <source>
        <dbReference type="EMBL" id="KFB77230.1"/>
    </source>
</evidence>
<evidence type="ECO:0000256" key="1">
    <source>
        <dbReference type="ARBA" id="ARBA00005325"/>
    </source>
</evidence>
<dbReference type="PROSITE" id="PS51892">
    <property type="entry name" value="SUBTILASE"/>
    <property type="match status" value="1"/>
</dbReference>
<dbReference type="Pfam" id="PF01483">
    <property type="entry name" value="P_proprotein"/>
    <property type="match status" value="1"/>
</dbReference>
<dbReference type="SUPFAM" id="SSF52743">
    <property type="entry name" value="Subtilisin-like"/>
    <property type="match status" value="1"/>
</dbReference>
<dbReference type="InterPro" id="IPR022398">
    <property type="entry name" value="Peptidase_S8_His-AS"/>
</dbReference>
<feature type="active site" description="Charge relay system" evidence="7 8">
    <location>
        <position position="284"/>
    </location>
</feature>
<dbReference type="InterPro" id="IPR015500">
    <property type="entry name" value="Peptidase_S8_subtilisin-rel"/>
</dbReference>
<evidence type="ECO:0000256" key="8">
    <source>
        <dbReference type="PROSITE-ProRule" id="PRU01240"/>
    </source>
</evidence>
<reference evidence="10" key="1">
    <citation type="submission" date="2014-02" db="EMBL/GenBank/DDBJ databases">
        <title>Expanding our view of genomic diversity in Candidatus Accumulibacter clades.</title>
        <authorList>
            <person name="Skennerton C.T."/>
            <person name="Barr J.J."/>
            <person name="Slater F.R."/>
            <person name="Bond P.L."/>
            <person name="Tyson G.W."/>
        </authorList>
    </citation>
    <scope>NUCLEOTIDE SEQUENCE [LARGE SCALE GENOMIC DNA]</scope>
</reference>
<keyword evidence="4 8" id="KW-0378">Hydrolase</keyword>
<dbReference type="InterPro" id="IPR011049">
    <property type="entry name" value="Serralysin-like_metalloprot_C"/>
</dbReference>
<dbReference type="SUPFAM" id="SSF51120">
    <property type="entry name" value="beta-Roll"/>
    <property type="match status" value="1"/>
</dbReference>
<evidence type="ECO:0000256" key="3">
    <source>
        <dbReference type="ARBA" id="ARBA00022729"/>
    </source>
</evidence>
<dbReference type="PROSITE" id="PS00137">
    <property type="entry name" value="SUBTILASE_HIS"/>
    <property type="match status" value="1"/>
</dbReference>
<dbReference type="GO" id="GO:0004252">
    <property type="term" value="F:serine-type endopeptidase activity"/>
    <property type="evidence" value="ECO:0007669"/>
    <property type="project" value="UniProtKB-UniRule"/>
</dbReference>
<dbReference type="GO" id="GO:0016020">
    <property type="term" value="C:membrane"/>
    <property type="evidence" value="ECO:0007669"/>
    <property type="project" value="TreeGrafter"/>
</dbReference>
<dbReference type="PROSITE" id="PS51829">
    <property type="entry name" value="P_HOMO_B"/>
    <property type="match status" value="1"/>
</dbReference>
<keyword evidence="5 8" id="KW-0720">Serine protease</keyword>
<dbReference type="STRING" id="1453999.AW06_001644"/>
<dbReference type="InterPro" id="IPR002884">
    <property type="entry name" value="P_dom"/>
</dbReference>
<dbReference type="GO" id="GO:0005509">
    <property type="term" value="F:calcium ion binding"/>
    <property type="evidence" value="ECO:0007669"/>
    <property type="project" value="InterPro"/>
</dbReference>
<dbReference type="CDD" id="cd04059">
    <property type="entry name" value="Peptidases_S8_Protein_convertases_Kexins_Furin-like"/>
    <property type="match status" value="1"/>
</dbReference>
<dbReference type="Gene3D" id="2.150.10.10">
    <property type="entry name" value="Serralysin-like metalloprotease, C-terminal"/>
    <property type="match status" value="1"/>
</dbReference>
<evidence type="ECO:0000313" key="11">
    <source>
        <dbReference type="Proteomes" id="UP000021315"/>
    </source>
</evidence>
<keyword evidence="11" id="KW-1185">Reference proteome</keyword>
<dbReference type="RefSeq" id="WP_034947562.1">
    <property type="nucleotide sequence ID" value="NZ_JDST02000031.1"/>
</dbReference>
<protein>
    <submittedName>
        <fullName evidence="10">Calcium-dependent protease</fullName>
        <ecNumber evidence="10">3.4.21.-</ecNumber>
    </submittedName>
</protein>
<dbReference type="Pfam" id="PF00082">
    <property type="entry name" value="Peptidase_S8"/>
    <property type="match status" value="1"/>
</dbReference>
<evidence type="ECO:0000256" key="5">
    <source>
        <dbReference type="ARBA" id="ARBA00022825"/>
    </source>
</evidence>
<accession>A0A080M9U8</accession>
<dbReference type="Gene3D" id="3.40.50.200">
    <property type="entry name" value="Peptidase S8/S53 domain"/>
    <property type="match status" value="1"/>
</dbReference>
<dbReference type="SUPFAM" id="SSF49785">
    <property type="entry name" value="Galactose-binding domain-like"/>
    <property type="match status" value="1"/>
</dbReference>
<feature type="domain" description="P/Homo B" evidence="9">
    <location>
        <begin position="365"/>
        <end position="509"/>
    </location>
</feature>